<name>A0A915DNR5_9BILA</name>
<organism evidence="1 2">
    <name type="scientific">Ditylenchus dipsaci</name>
    <dbReference type="NCBI Taxonomy" id="166011"/>
    <lineage>
        <taxon>Eukaryota</taxon>
        <taxon>Metazoa</taxon>
        <taxon>Ecdysozoa</taxon>
        <taxon>Nematoda</taxon>
        <taxon>Chromadorea</taxon>
        <taxon>Rhabditida</taxon>
        <taxon>Tylenchina</taxon>
        <taxon>Tylenchomorpha</taxon>
        <taxon>Sphaerularioidea</taxon>
        <taxon>Anguinidae</taxon>
        <taxon>Anguininae</taxon>
        <taxon>Ditylenchus</taxon>
    </lineage>
</organism>
<keyword evidence="1" id="KW-1185">Reference proteome</keyword>
<dbReference type="Proteomes" id="UP000887574">
    <property type="component" value="Unplaced"/>
</dbReference>
<evidence type="ECO:0000313" key="2">
    <source>
        <dbReference type="WBParaSite" id="jg21375"/>
    </source>
</evidence>
<evidence type="ECO:0000313" key="1">
    <source>
        <dbReference type="Proteomes" id="UP000887574"/>
    </source>
</evidence>
<protein>
    <submittedName>
        <fullName evidence="2">Uncharacterized protein</fullName>
    </submittedName>
</protein>
<proteinExistence type="predicted"/>
<sequence>MYAVLVDKPVDQKENLISNPTTIIYSKSGPLRREFKSFEDLLTLHEKQSVAFLHISIYKKDMDMQEVQEKHFLLSTRCPIDIPGFFFNQQRVYEAVPEFQLPQFSLYSNYKINFEVFYSRAVELEYPSENYSLCHLPSRNLLIWLESNNAGKNYEHPKLYKSNYYRFVQPLDIFVETFFEDFQHQSKPCQYEVVVADLQDIQVPACKINKIAKNYVTNEVMESILLKDSPDDQLRKKSQLFFTAQINSQPCTGALCQCCNSTCSINCCHTRSLVLPPVRDLSCFSNKDCDDTETCMVPIHSRNIIGKLRGHCVHLDI</sequence>
<dbReference type="WBParaSite" id="jg21375">
    <property type="protein sequence ID" value="jg21375"/>
    <property type="gene ID" value="jg21375"/>
</dbReference>
<accession>A0A915DNR5</accession>
<dbReference type="AlphaFoldDB" id="A0A915DNR5"/>
<reference evidence="2" key="1">
    <citation type="submission" date="2022-11" db="UniProtKB">
        <authorList>
            <consortium name="WormBaseParasite"/>
        </authorList>
    </citation>
    <scope>IDENTIFICATION</scope>
</reference>